<dbReference type="EMBL" id="CP007014">
    <property type="protein sequence ID" value="AHG41100.1"/>
    <property type="molecule type" value="Genomic_DNA"/>
</dbReference>
<gene>
    <name evidence="2" type="ORF">N018_13120</name>
</gene>
<proteinExistence type="predicted"/>
<dbReference type="KEGG" id="psyr:N018_13120"/>
<organism evidence="2 3">
    <name type="scientific">Pseudomonas syringae CC1557</name>
    <dbReference type="NCBI Taxonomy" id="1357279"/>
    <lineage>
        <taxon>Bacteria</taxon>
        <taxon>Pseudomonadati</taxon>
        <taxon>Pseudomonadota</taxon>
        <taxon>Gammaproteobacteria</taxon>
        <taxon>Pseudomonadales</taxon>
        <taxon>Pseudomonadaceae</taxon>
        <taxon>Pseudomonas</taxon>
        <taxon>Pseudomonas syringae</taxon>
    </lineage>
</organism>
<evidence type="ECO:0008006" key="4">
    <source>
        <dbReference type="Google" id="ProtNLM"/>
    </source>
</evidence>
<keyword evidence="1" id="KW-0812">Transmembrane</keyword>
<keyword evidence="1" id="KW-0472">Membrane</keyword>
<feature type="transmembrane region" description="Helical" evidence="1">
    <location>
        <begin position="24"/>
        <end position="42"/>
    </location>
</feature>
<evidence type="ECO:0000256" key="1">
    <source>
        <dbReference type="SAM" id="Phobius"/>
    </source>
</evidence>
<accession>W0MV57</accession>
<dbReference type="AlphaFoldDB" id="W0MV57"/>
<name>W0MV57_PSESX</name>
<keyword evidence="1" id="KW-1133">Transmembrane helix</keyword>
<protein>
    <recommendedName>
        <fullName evidence="4">SPOR domain-containing protein</fullName>
    </recommendedName>
</protein>
<sequence length="161" mass="16924">MDISVPTGLGRVNNLGLMSDRSNLTLTGGIITIAGLLMVIFGRKTSQPVPQEAVDTRACPFCAETIKAAAVKCRFCGADVEAAEPTALVHGWVVRIPCRPGPDIERVATLIHAAGYPMLEPDGSVLSVGAYANKQDATAARKALGMKLALHGEVFWVKPAA</sequence>
<evidence type="ECO:0000313" key="3">
    <source>
        <dbReference type="Proteomes" id="UP000019089"/>
    </source>
</evidence>
<evidence type="ECO:0000313" key="2">
    <source>
        <dbReference type="EMBL" id="AHG41100.1"/>
    </source>
</evidence>
<dbReference type="Proteomes" id="UP000019089">
    <property type="component" value="Chromosome"/>
</dbReference>
<reference evidence="2 3" key="1">
    <citation type="submission" date="2013-12" db="EMBL/GenBank/DDBJ databases">
        <title>Interactions Between Genome Architecture and Virulence Genes in Pseudomonas syringae, strain CC1557 as a model.</title>
        <authorList>
            <person name="Baltrus D."/>
            <person name="Hockett K."/>
            <person name="Karlsrud E."/>
            <person name="Dougherty K."/>
            <person name="Nishimura M."/>
        </authorList>
    </citation>
    <scope>NUCLEOTIDE SEQUENCE [LARGE SCALE GENOMIC DNA]</scope>
    <source>
        <strain evidence="2 3">CC1557</strain>
    </source>
</reference>
<dbReference type="HOGENOM" id="CLU_1467058_0_0_6"/>